<dbReference type="GO" id="GO:0046983">
    <property type="term" value="F:protein dimerization activity"/>
    <property type="evidence" value="ECO:0007669"/>
    <property type="project" value="InterPro"/>
</dbReference>
<evidence type="ECO:0000313" key="7">
    <source>
        <dbReference type="EMBL" id="GGZ67906.1"/>
    </source>
</evidence>
<sequence length="411" mass="44042">MTHRRKSSGELPEAVVVEGILRRSRDLPAPRMAEVILIVAILCYVGITILNIIGAGVEGRGLAAAMGCLGAVFGLQLLHSRPGARHAPAVRRAATLGVQALFTYLPLITLKSQWGAMAGFLAGSLLLLLPPRLGWTLYGLVGVSMLVPPVLEGRPMLDSVYLVQTTLLTGLVTFGLSRLSELVRFLHDSRDELTRAAVTRERLRFARDLHDLLGYSLSAIQLKGELIHRLILAHPAKAKQEVEDVLAISRQSLADVRRVASGYRDMSLEEEIGSARSVLSAAEVEAVTDVRMGRVSSPVDTVLATVLREAVTNVLRHSRAAQCEITAVEEAGLMTLSVTNDGVTEGYRDSSPHSGSGLGNLEIRLRAVGGELMVDRGPGDVFRLVARVPAQGGPARDDEGSVTDDGPRLVA</sequence>
<accession>A0A5P2UK92</accession>
<dbReference type="GO" id="GO:0016020">
    <property type="term" value="C:membrane"/>
    <property type="evidence" value="ECO:0007669"/>
    <property type="project" value="InterPro"/>
</dbReference>
<keyword evidence="9" id="KW-1185">Reference proteome</keyword>
<feature type="transmembrane region" description="Helical" evidence="5">
    <location>
        <begin position="157"/>
        <end position="176"/>
    </location>
</feature>
<evidence type="ECO:0000256" key="1">
    <source>
        <dbReference type="ARBA" id="ARBA00022679"/>
    </source>
</evidence>
<dbReference type="Proteomes" id="UP000634660">
    <property type="component" value="Unassembled WGS sequence"/>
</dbReference>
<evidence type="ECO:0000259" key="6">
    <source>
        <dbReference type="Pfam" id="PF07730"/>
    </source>
</evidence>
<feature type="transmembrane region" description="Helical" evidence="5">
    <location>
        <begin position="135"/>
        <end position="151"/>
    </location>
</feature>
<dbReference type="InterPro" id="IPR011712">
    <property type="entry name" value="Sig_transdc_His_kin_sub3_dim/P"/>
</dbReference>
<evidence type="ECO:0000256" key="5">
    <source>
        <dbReference type="SAM" id="Phobius"/>
    </source>
</evidence>
<feature type="region of interest" description="Disordered" evidence="4">
    <location>
        <begin position="391"/>
        <end position="411"/>
    </location>
</feature>
<dbReference type="EMBL" id="CP023701">
    <property type="protein sequence ID" value="QEU79736.1"/>
    <property type="molecule type" value="Genomic_DNA"/>
</dbReference>
<dbReference type="EMBL" id="BMVX01000010">
    <property type="protein sequence ID" value="GGZ67906.1"/>
    <property type="molecule type" value="Genomic_DNA"/>
</dbReference>
<reference evidence="7" key="3">
    <citation type="submission" date="2020-09" db="EMBL/GenBank/DDBJ databases">
        <authorList>
            <person name="Sun Q."/>
            <person name="Ohkuma M."/>
        </authorList>
    </citation>
    <scope>NUCLEOTIDE SEQUENCE</scope>
    <source>
        <strain evidence="7">JCM 4834</strain>
    </source>
</reference>
<dbReference type="PANTHER" id="PTHR24421">
    <property type="entry name" value="NITRATE/NITRITE SENSOR PROTEIN NARX-RELATED"/>
    <property type="match status" value="1"/>
</dbReference>
<organism evidence="8 9">
    <name type="scientific">Streptomyces subrutilus</name>
    <dbReference type="NCBI Taxonomy" id="36818"/>
    <lineage>
        <taxon>Bacteria</taxon>
        <taxon>Bacillati</taxon>
        <taxon>Actinomycetota</taxon>
        <taxon>Actinomycetes</taxon>
        <taxon>Kitasatosporales</taxon>
        <taxon>Streptomycetaceae</taxon>
        <taxon>Streptomyces</taxon>
    </lineage>
</organism>
<evidence type="ECO:0000313" key="8">
    <source>
        <dbReference type="EMBL" id="QEU79736.1"/>
    </source>
</evidence>
<evidence type="ECO:0000256" key="2">
    <source>
        <dbReference type="ARBA" id="ARBA00022777"/>
    </source>
</evidence>
<feature type="transmembrane region" description="Helical" evidence="5">
    <location>
        <begin position="59"/>
        <end position="78"/>
    </location>
</feature>
<dbReference type="AlphaFoldDB" id="A0A5P2UK92"/>
<proteinExistence type="predicted"/>
<dbReference type="Pfam" id="PF07730">
    <property type="entry name" value="HisKA_3"/>
    <property type="match status" value="1"/>
</dbReference>
<feature type="domain" description="Signal transduction histidine kinase subgroup 3 dimerisation and phosphoacceptor" evidence="6">
    <location>
        <begin position="201"/>
        <end position="267"/>
    </location>
</feature>
<keyword evidence="1" id="KW-0808">Transferase</keyword>
<dbReference type="Gene3D" id="3.30.565.10">
    <property type="entry name" value="Histidine kinase-like ATPase, C-terminal domain"/>
    <property type="match status" value="1"/>
</dbReference>
<evidence type="ECO:0000313" key="9">
    <source>
        <dbReference type="Proteomes" id="UP000326831"/>
    </source>
</evidence>
<dbReference type="GO" id="GO:0000155">
    <property type="term" value="F:phosphorelay sensor kinase activity"/>
    <property type="evidence" value="ECO:0007669"/>
    <property type="project" value="InterPro"/>
</dbReference>
<dbReference type="InterPro" id="IPR050482">
    <property type="entry name" value="Sensor_HK_TwoCompSys"/>
</dbReference>
<dbReference type="CDD" id="cd16917">
    <property type="entry name" value="HATPase_UhpB-NarQ-NarX-like"/>
    <property type="match status" value="1"/>
</dbReference>
<dbReference type="PANTHER" id="PTHR24421:SF63">
    <property type="entry name" value="SENSOR HISTIDINE KINASE DESK"/>
    <property type="match status" value="1"/>
</dbReference>
<keyword evidence="5" id="KW-0812">Transmembrane</keyword>
<dbReference type="OrthoDB" id="5241784at2"/>
<keyword evidence="5" id="KW-1133">Transmembrane helix</keyword>
<gene>
    <name evidence="8" type="ORF">CP968_16615</name>
    <name evidence="7" type="ORF">GCM10010371_29810</name>
</gene>
<reference evidence="7" key="1">
    <citation type="journal article" date="2014" name="Int. J. Syst. Evol. Microbiol.">
        <title>Complete genome sequence of Corynebacterium casei LMG S-19264T (=DSM 44701T), isolated from a smear-ripened cheese.</title>
        <authorList>
            <consortium name="US DOE Joint Genome Institute (JGI-PGF)"/>
            <person name="Walter F."/>
            <person name="Albersmeier A."/>
            <person name="Kalinowski J."/>
            <person name="Ruckert C."/>
        </authorList>
    </citation>
    <scope>NUCLEOTIDE SEQUENCE</scope>
    <source>
        <strain evidence="7">JCM 4834</strain>
    </source>
</reference>
<dbReference type="KEGG" id="ssub:CP968_16615"/>
<feature type="transmembrane region" description="Helical" evidence="5">
    <location>
        <begin position="32"/>
        <end position="53"/>
    </location>
</feature>
<keyword evidence="5" id="KW-0472">Membrane</keyword>
<keyword evidence="2 8" id="KW-0418">Kinase</keyword>
<name>A0A5P2UK92_9ACTN</name>
<dbReference type="Proteomes" id="UP000326831">
    <property type="component" value="Chromosome"/>
</dbReference>
<dbReference type="InterPro" id="IPR036890">
    <property type="entry name" value="HATPase_C_sf"/>
</dbReference>
<dbReference type="Gene3D" id="1.20.5.1930">
    <property type="match status" value="1"/>
</dbReference>
<feature type="transmembrane region" description="Helical" evidence="5">
    <location>
        <begin position="90"/>
        <end position="108"/>
    </location>
</feature>
<protein>
    <submittedName>
        <fullName evidence="8">Two-component sensor histidine kinase</fullName>
    </submittedName>
</protein>
<reference evidence="8 9" key="2">
    <citation type="submission" date="2017-09" db="EMBL/GenBank/DDBJ databases">
        <authorList>
            <person name="Lee N."/>
            <person name="Cho B.-K."/>
        </authorList>
    </citation>
    <scope>NUCLEOTIDE SEQUENCE [LARGE SCALE GENOMIC DNA]</scope>
    <source>
        <strain evidence="8 9">ATCC 27467</strain>
    </source>
</reference>
<evidence type="ECO:0000256" key="4">
    <source>
        <dbReference type="SAM" id="MobiDB-lite"/>
    </source>
</evidence>
<evidence type="ECO:0000256" key="3">
    <source>
        <dbReference type="ARBA" id="ARBA00023012"/>
    </source>
</evidence>
<keyword evidence="3" id="KW-0902">Two-component regulatory system</keyword>
<dbReference type="SUPFAM" id="SSF55874">
    <property type="entry name" value="ATPase domain of HSP90 chaperone/DNA topoisomerase II/histidine kinase"/>
    <property type="match status" value="1"/>
</dbReference>